<dbReference type="GO" id="GO:1990404">
    <property type="term" value="F:NAD+-protein mono-ADP-ribosyltransferase activity"/>
    <property type="evidence" value="ECO:0007669"/>
    <property type="project" value="TreeGrafter"/>
</dbReference>
<feature type="domain" description="C3H1-type" evidence="16">
    <location>
        <begin position="174"/>
        <end position="195"/>
    </location>
</feature>
<feature type="region of interest" description="Disordered" evidence="15">
    <location>
        <begin position="299"/>
        <end position="358"/>
    </location>
</feature>
<dbReference type="PANTHER" id="PTHR45740">
    <property type="entry name" value="POLY [ADP-RIBOSE] POLYMERASE"/>
    <property type="match status" value="1"/>
</dbReference>
<evidence type="ECO:0000256" key="7">
    <source>
        <dbReference type="ARBA" id="ARBA00022771"/>
    </source>
</evidence>
<dbReference type="PROSITE" id="PS51059">
    <property type="entry name" value="PARP_CATALYTIC"/>
    <property type="match status" value="1"/>
</dbReference>
<evidence type="ECO:0000313" key="19">
    <source>
        <dbReference type="EMBL" id="KFO30136.1"/>
    </source>
</evidence>
<evidence type="ECO:0000256" key="6">
    <source>
        <dbReference type="ARBA" id="ARBA00022737"/>
    </source>
</evidence>
<dbReference type="InterPro" id="IPR037197">
    <property type="entry name" value="WWE_dom_sf"/>
</dbReference>
<evidence type="ECO:0000256" key="2">
    <source>
        <dbReference type="ARBA" id="ARBA00004496"/>
    </source>
</evidence>
<dbReference type="Pfam" id="PF18633">
    <property type="entry name" value="zf-CCCH_8"/>
    <property type="match status" value="1"/>
</dbReference>
<dbReference type="Proteomes" id="UP000028990">
    <property type="component" value="Unassembled WGS sequence"/>
</dbReference>
<dbReference type="STRING" id="885580.ENSFDAP00000005267"/>
<dbReference type="InterPro" id="IPR057602">
    <property type="entry name" value="Zfn-CCCH_PARP12"/>
</dbReference>
<dbReference type="FunFam" id="1.10.10.10:FF:000428">
    <property type="entry name" value="Zinc finger CCCH-type containing, antiviral 1"/>
    <property type="match status" value="1"/>
</dbReference>
<dbReference type="InterPro" id="IPR041360">
    <property type="entry name" value="ZAP_HTH"/>
</dbReference>
<dbReference type="CDD" id="cd01439">
    <property type="entry name" value="TCCD_inducible_PARP_like"/>
    <property type="match status" value="1"/>
</dbReference>
<feature type="domain" description="PARP catalytic" evidence="18">
    <location>
        <begin position="708"/>
        <end position="906"/>
    </location>
</feature>
<dbReference type="Gene3D" id="3.30.720.50">
    <property type="match status" value="1"/>
</dbReference>
<dbReference type="EMBL" id="KN122489">
    <property type="protein sequence ID" value="KFO30136.1"/>
    <property type="molecule type" value="Genomic_DNA"/>
</dbReference>
<evidence type="ECO:0000259" key="16">
    <source>
        <dbReference type="PROSITE" id="PS50103"/>
    </source>
</evidence>
<dbReference type="Pfam" id="PF00644">
    <property type="entry name" value="PARP"/>
    <property type="match status" value="1"/>
</dbReference>
<reference evidence="19 20" key="1">
    <citation type="submission" date="2013-11" db="EMBL/GenBank/DDBJ databases">
        <title>The Damaraland mole rat (Fukomys damarensis) genome and evolution of African mole rats.</title>
        <authorList>
            <person name="Gladyshev V.N."/>
            <person name="Fang X."/>
        </authorList>
    </citation>
    <scope>NUCLEOTIDE SEQUENCE [LARGE SCALE GENOMIC DNA]</scope>
    <source>
        <tissue evidence="19">Liver</tissue>
    </source>
</reference>
<dbReference type="GO" id="GO:0008270">
    <property type="term" value="F:zinc ion binding"/>
    <property type="evidence" value="ECO:0007669"/>
    <property type="project" value="UniProtKB-KW"/>
</dbReference>
<organism evidence="19 20">
    <name type="scientific">Fukomys damarensis</name>
    <name type="common">Damaraland mole rat</name>
    <name type="synonym">Cryptomys damarensis</name>
    <dbReference type="NCBI Taxonomy" id="885580"/>
    <lineage>
        <taxon>Eukaryota</taxon>
        <taxon>Metazoa</taxon>
        <taxon>Chordata</taxon>
        <taxon>Craniata</taxon>
        <taxon>Vertebrata</taxon>
        <taxon>Euteleostomi</taxon>
        <taxon>Mammalia</taxon>
        <taxon>Eutheria</taxon>
        <taxon>Euarchontoglires</taxon>
        <taxon>Glires</taxon>
        <taxon>Rodentia</taxon>
        <taxon>Hystricomorpha</taxon>
        <taxon>Bathyergidae</taxon>
        <taxon>Fukomys</taxon>
    </lineage>
</organism>
<dbReference type="eggNOG" id="ENOG502S3UB">
    <property type="taxonomic scope" value="Eukaryota"/>
</dbReference>
<feature type="compositionally biased region" description="Basic and acidic residues" evidence="15">
    <location>
        <begin position="248"/>
        <end position="259"/>
    </location>
</feature>
<keyword evidence="9" id="KW-0539">Nucleus</keyword>
<proteinExistence type="inferred from homology"/>
<name>A0A091E4X4_FUKDA</name>
<evidence type="ECO:0000256" key="5">
    <source>
        <dbReference type="ARBA" id="ARBA00022723"/>
    </source>
</evidence>
<evidence type="ECO:0000259" key="18">
    <source>
        <dbReference type="PROSITE" id="PS51059"/>
    </source>
</evidence>
<evidence type="ECO:0000256" key="3">
    <source>
        <dbReference type="ARBA" id="ARBA00022490"/>
    </source>
</evidence>
<dbReference type="SUPFAM" id="SSF117839">
    <property type="entry name" value="WWE domain"/>
    <property type="match status" value="1"/>
</dbReference>
<dbReference type="Gene3D" id="3.90.228.10">
    <property type="match status" value="1"/>
</dbReference>
<evidence type="ECO:0000256" key="14">
    <source>
        <dbReference type="PROSITE-ProRule" id="PRU00723"/>
    </source>
</evidence>
<dbReference type="InterPro" id="IPR051712">
    <property type="entry name" value="ARTD-AVP"/>
</dbReference>
<keyword evidence="7 14" id="KW-0863">Zinc-finger</keyword>
<dbReference type="GO" id="GO:0005634">
    <property type="term" value="C:nucleus"/>
    <property type="evidence" value="ECO:0007669"/>
    <property type="project" value="UniProtKB-SubCell"/>
</dbReference>
<evidence type="ECO:0000256" key="10">
    <source>
        <dbReference type="ARBA" id="ARBA00024347"/>
    </source>
</evidence>
<dbReference type="InterPro" id="IPR012317">
    <property type="entry name" value="Poly(ADP-ribose)pol_cat_dom"/>
</dbReference>
<keyword evidence="5 14" id="KW-0479">Metal-binding</keyword>
<protein>
    <recommendedName>
        <fullName evidence="11">Zinc finger CCCH-type antiviral protein 1</fullName>
    </recommendedName>
    <alternativeName>
        <fullName evidence="13">ADP-ribosyltransferase diphtheria toxin-like 13</fullName>
    </alternativeName>
    <alternativeName>
        <fullName evidence="12">Inactive Poly [ADP-ribose] polymerase 13</fullName>
    </alternativeName>
</protein>
<gene>
    <name evidence="19" type="ORF">H920_08483</name>
</gene>
<keyword evidence="6" id="KW-0677">Repeat</keyword>
<dbReference type="Pfam" id="PF25261">
    <property type="entry name" value="zf-CCCH_PARP12"/>
    <property type="match status" value="1"/>
</dbReference>
<keyword evidence="3" id="KW-0963">Cytoplasm</keyword>
<feature type="region of interest" description="Disordered" evidence="15">
    <location>
        <begin position="885"/>
        <end position="920"/>
    </location>
</feature>
<feature type="compositionally biased region" description="Low complexity" evidence="15">
    <location>
        <begin position="897"/>
        <end position="907"/>
    </location>
</feature>
<accession>A0A091E4X4</accession>
<dbReference type="PROSITE" id="PS50103">
    <property type="entry name" value="ZF_C3H1"/>
    <property type="match status" value="1"/>
</dbReference>
<evidence type="ECO:0000256" key="15">
    <source>
        <dbReference type="SAM" id="MobiDB-lite"/>
    </source>
</evidence>
<feature type="compositionally biased region" description="Polar residues" evidence="15">
    <location>
        <begin position="339"/>
        <end position="358"/>
    </location>
</feature>
<keyword evidence="20" id="KW-1185">Reference proteome</keyword>
<dbReference type="Pfam" id="PF02825">
    <property type="entry name" value="WWE"/>
    <property type="match status" value="1"/>
</dbReference>
<comment type="subcellular location">
    <subcellularLocation>
        <location evidence="2">Cytoplasm</location>
    </subcellularLocation>
    <subcellularLocation>
        <location evidence="1">Nucleus</location>
    </subcellularLocation>
</comment>
<dbReference type="InterPro" id="IPR004170">
    <property type="entry name" value="WWE_dom"/>
</dbReference>
<dbReference type="Pfam" id="PF18606">
    <property type="entry name" value="HTH_53"/>
    <property type="match status" value="1"/>
</dbReference>
<dbReference type="PROSITE" id="PS50918">
    <property type="entry name" value="WWE"/>
    <property type="match status" value="1"/>
</dbReference>
<dbReference type="InterPro" id="IPR040954">
    <property type="entry name" value="Znf-CCCH_8"/>
</dbReference>
<keyword evidence="4" id="KW-0597">Phosphoprotein</keyword>
<evidence type="ECO:0000313" key="20">
    <source>
        <dbReference type="Proteomes" id="UP000028990"/>
    </source>
</evidence>
<feature type="region of interest" description="Disordered" evidence="15">
    <location>
        <begin position="1053"/>
        <end position="1080"/>
    </location>
</feature>
<feature type="zinc finger region" description="C3H1-type" evidence="14">
    <location>
        <begin position="174"/>
        <end position="195"/>
    </location>
</feature>
<dbReference type="SMART" id="SM00356">
    <property type="entry name" value="ZnF_C3H1"/>
    <property type="match status" value="2"/>
</dbReference>
<evidence type="ECO:0000259" key="17">
    <source>
        <dbReference type="PROSITE" id="PS50918"/>
    </source>
</evidence>
<dbReference type="InterPro" id="IPR036388">
    <property type="entry name" value="WH-like_DNA-bd_sf"/>
</dbReference>
<dbReference type="Pfam" id="PF23466">
    <property type="entry name" value="WWE_4"/>
    <property type="match status" value="1"/>
</dbReference>
<evidence type="ECO:0000256" key="8">
    <source>
        <dbReference type="ARBA" id="ARBA00022833"/>
    </source>
</evidence>
<evidence type="ECO:0000256" key="9">
    <source>
        <dbReference type="ARBA" id="ARBA00023242"/>
    </source>
</evidence>
<dbReference type="AlphaFoldDB" id="A0A091E4X4"/>
<evidence type="ECO:0000256" key="13">
    <source>
        <dbReference type="ARBA" id="ARBA00083132"/>
    </source>
</evidence>
<feature type="domain" description="WWE" evidence="17">
    <location>
        <begin position="577"/>
        <end position="664"/>
    </location>
</feature>
<dbReference type="Gene3D" id="1.10.10.10">
    <property type="entry name" value="Winged helix-like DNA-binding domain superfamily/Winged helix DNA-binding domain"/>
    <property type="match status" value="1"/>
</dbReference>
<evidence type="ECO:0000256" key="11">
    <source>
        <dbReference type="ARBA" id="ARBA00070740"/>
    </source>
</evidence>
<dbReference type="GO" id="GO:0005737">
    <property type="term" value="C:cytoplasm"/>
    <property type="evidence" value="ECO:0007669"/>
    <property type="project" value="UniProtKB-SubCell"/>
</dbReference>
<dbReference type="InterPro" id="IPR000571">
    <property type="entry name" value="Znf_CCCH"/>
</dbReference>
<feature type="region of interest" description="Disordered" evidence="15">
    <location>
        <begin position="222"/>
        <end position="285"/>
    </location>
</feature>
<dbReference type="PANTHER" id="PTHR45740:SF8">
    <property type="entry name" value="ZINC FINGER CCCH-TYPE ANTIVIRAL PROTEIN 1"/>
    <property type="match status" value="1"/>
</dbReference>
<sequence>MADPTVCCFITKILCAHGGRLSLDALLEKIELSEAQLLDVLKEAGPDRFVVLETGGRAGVTRSVVATTRARVCRRKVCEKSSCDNLHLCKLNLLGRCHYSQSERNLCKYSHEVLSEKNFQVLKNHELSGLNQEQLAVLLLQSDPFFMPEICKSYKGEGRKQICNQQPPCERLHICEHFTRGNCSYPNCLRSHNLMDRKVLAIMRDHGLSSAVVQNIQDICNNKHMRRNPPGSKTPVHRRARAARGRSKSRDRVSQDIKEFLPSALAHKSGSPSPDGSGGRASLEDEPFGDLIHKFEFLESQDRTQPSSVSSKATGLGGPGQVGTSQRFLENGPPDGLFPSNQSHLASFSTPVSNQKGTPSWLNAQGTGKESKFFPSQAVPSFPLDSIQTPKALTSRKAVGMLSSDHGSAKDKTQDIQRIPIFNRNTDGLAMNMNFGKTAQRELALPSYQESRTTPRDLQIGNITSDDARVAFLNDSTSDIASTTSRMGNLGLEEICIDYLSNCCQPNSNCSKIHFPLPYRWQLLTLHTWKDFKDMEKIEEAYCNPRNHVLSMENHTLDFQKMTYALQPIRRISSSSSCKSQASSVFTTRWIWYWKNESGEWVQYGKGSNNQQGSNVDSSYLESFFQKCPRGVVPFQAGSRNYELSFQGMIQTNVASKTQKNVVRRPAFVSALDVEQMRKGADPQRVQFSVSSPQPAHTLPEVMGSSFVPQRNVSSSSSNGYKLLDLDNQSLEYATIRDNFKESMKNFKIEKIKKIHNPELLNSFERRRLLMTEKKERLLFYATSRIHVDSICANNFIWTLHGTHENKYGQGNHFSKEAIYSHKNCLYDARNIVMFVARVLAGDFIEGNMIYSSPPLPYNSCVDTMLNPSVFVIFHNDQKRLYTVSDPRKSRPGLGGQDAAAGAARGALKPTVLPTPGPESGEVTRSTCTLSHDIHTPINIQVLKKHGLFGLNEAQLRVLLLQNDPCLLPEVCLLYNKGGDPLYGYCNLKDKCNKFHVCRAFVRGECRLQTCKRSHQLIYATSLNLLQDQGLSIPSVVNFQIIATYKHESLHERLERKDDSSAAPEHPQSPDKQGACTASTAEARPPVPVAAQLCTGPCPGKIEEPGLPKSEPYSLQLSHTVERWLQMQQYTMPKSHNWERCISYVFTMTRCGKHFIVLSVEVNRNTVEFCFLLEVVDQHWVPKSDKARADLVKTKESQLPRTAQTCYWRHEQVGGLWSYTREHGPGFRVSVLALSQFIV</sequence>
<keyword evidence="8 14" id="KW-0862">Zinc</keyword>
<dbReference type="SUPFAM" id="SSF56399">
    <property type="entry name" value="ADP-ribosylation"/>
    <property type="match status" value="1"/>
</dbReference>
<evidence type="ECO:0000256" key="12">
    <source>
        <dbReference type="ARBA" id="ARBA00082031"/>
    </source>
</evidence>
<dbReference type="GO" id="GO:0003950">
    <property type="term" value="F:NAD+ poly-ADP-ribosyltransferase activity"/>
    <property type="evidence" value="ECO:0007669"/>
    <property type="project" value="InterPro"/>
</dbReference>
<evidence type="ECO:0000256" key="4">
    <source>
        <dbReference type="ARBA" id="ARBA00022553"/>
    </source>
</evidence>
<evidence type="ECO:0000256" key="1">
    <source>
        <dbReference type="ARBA" id="ARBA00004123"/>
    </source>
</evidence>
<feature type="compositionally biased region" description="Basic residues" evidence="15">
    <location>
        <begin position="235"/>
        <end position="247"/>
    </location>
</feature>
<comment type="similarity">
    <text evidence="10">Belongs to the ARTD/PARP family.</text>
</comment>
<feature type="compositionally biased region" description="Polar residues" evidence="15">
    <location>
        <begin position="303"/>
        <end position="313"/>
    </location>
</feature>